<dbReference type="KEGG" id="bpz:BP1026B_II1472"/>
<dbReference type="PROSITE" id="PS50035">
    <property type="entry name" value="PLD"/>
    <property type="match status" value="2"/>
</dbReference>
<proteinExistence type="predicted"/>
<evidence type="ECO:0000256" key="1">
    <source>
        <dbReference type="ARBA" id="ARBA00000798"/>
    </source>
</evidence>
<comment type="catalytic activity">
    <reaction evidence="1">
        <text>a 1,2-diacyl-sn-glycero-3-phosphocholine + H2O = a 1,2-diacyl-sn-glycero-3-phosphate + choline + H(+)</text>
        <dbReference type="Rhea" id="RHEA:14445"/>
        <dbReference type="ChEBI" id="CHEBI:15354"/>
        <dbReference type="ChEBI" id="CHEBI:15377"/>
        <dbReference type="ChEBI" id="CHEBI:15378"/>
        <dbReference type="ChEBI" id="CHEBI:57643"/>
        <dbReference type="ChEBI" id="CHEBI:58608"/>
        <dbReference type="EC" id="3.1.4.4"/>
    </reaction>
</comment>
<dbReference type="Gene3D" id="3.30.870.10">
    <property type="entry name" value="Endonuclease Chain A"/>
    <property type="match status" value="2"/>
</dbReference>
<dbReference type="Pfam" id="PF09335">
    <property type="entry name" value="VTT_dom"/>
    <property type="match status" value="1"/>
</dbReference>
<dbReference type="Pfam" id="PF13091">
    <property type="entry name" value="PLDc_2"/>
    <property type="match status" value="1"/>
</dbReference>
<evidence type="ECO:0000256" key="5">
    <source>
        <dbReference type="SAM" id="Phobius"/>
    </source>
</evidence>
<keyword evidence="2" id="KW-0677">Repeat</keyword>
<gene>
    <name evidence="7" type="ordered locus">BP1026B_II1472</name>
</gene>
<dbReference type="CDD" id="cd09143">
    <property type="entry name" value="PLDc_vPLD1_2_like_bac_2"/>
    <property type="match status" value="1"/>
</dbReference>
<dbReference type="AlphaFoldDB" id="A0A0H3HXY6"/>
<evidence type="ECO:0000313" key="8">
    <source>
        <dbReference type="Proteomes" id="UP000010087"/>
    </source>
</evidence>
<dbReference type="EMBL" id="CP002834">
    <property type="protein sequence ID" value="AFI69712.1"/>
    <property type="molecule type" value="Genomic_DNA"/>
</dbReference>
<dbReference type="SMART" id="SM00155">
    <property type="entry name" value="PLDc"/>
    <property type="match status" value="2"/>
</dbReference>
<organism evidence="7 8">
    <name type="scientific">Burkholderia pseudomallei (strain 1026b)</name>
    <dbReference type="NCBI Taxonomy" id="884204"/>
    <lineage>
        <taxon>Bacteria</taxon>
        <taxon>Pseudomonadati</taxon>
        <taxon>Pseudomonadota</taxon>
        <taxon>Betaproteobacteria</taxon>
        <taxon>Burkholderiales</taxon>
        <taxon>Burkholderiaceae</taxon>
        <taxon>Burkholderia</taxon>
        <taxon>pseudomallei group</taxon>
    </lineage>
</organism>
<dbReference type="PANTHER" id="PTHR18896">
    <property type="entry name" value="PHOSPHOLIPASE D"/>
    <property type="match status" value="1"/>
</dbReference>
<keyword evidence="5" id="KW-1133">Transmembrane helix</keyword>
<keyword evidence="5" id="KW-0812">Transmembrane</keyword>
<evidence type="ECO:0000256" key="3">
    <source>
        <dbReference type="ARBA" id="ARBA00022801"/>
    </source>
</evidence>
<dbReference type="InterPro" id="IPR025202">
    <property type="entry name" value="PLD-like_dom"/>
</dbReference>
<evidence type="ECO:0000259" key="6">
    <source>
        <dbReference type="PROSITE" id="PS50035"/>
    </source>
</evidence>
<evidence type="ECO:0000313" key="7">
    <source>
        <dbReference type="EMBL" id="AFI69712.1"/>
    </source>
</evidence>
<protein>
    <submittedName>
        <fullName evidence="7">Phospholipase D</fullName>
    </submittedName>
</protein>
<dbReference type="PANTHER" id="PTHR18896:SF76">
    <property type="entry name" value="PHOSPHOLIPASE"/>
    <property type="match status" value="1"/>
</dbReference>
<feature type="transmembrane region" description="Helical" evidence="5">
    <location>
        <begin position="669"/>
        <end position="691"/>
    </location>
</feature>
<reference evidence="7 8" key="1">
    <citation type="journal article" date="2012" name="PLoS ONE">
        <title>Evolution of Burkholderia pseudomallei in recurrent melioidosis.</title>
        <authorList>
            <person name="Hayden H.S."/>
            <person name="Lim R."/>
            <person name="Brittnacher M.J."/>
            <person name="Sims E.H."/>
            <person name="Ramage E.R."/>
            <person name="Fong C."/>
            <person name="Wu Z."/>
            <person name="Crist E."/>
            <person name="Chang J."/>
            <person name="Zhou Y."/>
            <person name="Radey M."/>
            <person name="Rohmer L."/>
            <person name="Haugen E."/>
            <person name="Gillett W."/>
            <person name="Wuthiekanun V."/>
            <person name="Peacock S.J."/>
            <person name="Kaul R."/>
            <person name="Miller S.I."/>
            <person name="Manoil C."/>
            <person name="Jacobs M.A."/>
        </authorList>
    </citation>
    <scope>NUCLEOTIDE SEQUENCE [LARGE SCALE GENOMIC DNA]</scope>
    <source>
        <strain evidence="7 8">1026b</strain>
    </source>
</reference>
<evidence type="ECO:0000256" key="4">
    <source>
        <dbReference type="ARBA" id="ARBA00023098"/>
    </source>
</evidence>
<keyword evidence="3" id="KW-0378">Hydrolase</keyword>
<name>A0A0H3HXY6_BURP2</name>
<sequence length="728" mass="79052">MTTPYPSPPDARANRAAEARAHGGLLEPGRNCDALLHAERFATLIDGDAYFSTLRAALRRARHTVFIVGWDIDSRLRLVPDGAHDGWPEPLAAFLHALANAHRRLRIYVLAWDFSMIYALEREWPPVYRTAWRSRHGIVFRLDGTHPRGASHHQKFIVIDDRVAFVGGFDLTRSRWDTPRHAPDEPRRVDPNGARYAPFHDVQAMFDGDAAAAIGALARERWARTCGKRVAIRAHRRRAADDDPWPPNAPVDVRDVTLAIALTTPRHRGGDEVGHIRALTADAIAAARRDLYIENQYFTAAVVREALTARLAADDPPDVVVVAPREQSGWLQEATMGVLRARLHRALVDADRHGRYRLLCPHVDGLGELCVNVHSKLMCVDDDYLVIGSANLNNRSMVLDTECNIVLAANDEPRVREAIARTRERLLAEHLGVSADAVAAARACTGRLNRAIDALRGAHPHRTLRPFTPSASADLDALVPVSAWLDPERPIDADRLMSEFVPREQSRSLTARFLALGAFVLFAAALAAAWRFTPLGQHLSVASLARAGARAAELPAAPVALVAGYVAAALLAVPVTLLITATGLVFGAWPGIAYAAAGTLLAAAATYGIGRWLGRDAVRRLAGRRANRLSEHIGRRGIVAMAVLRLLPIAPFTVVNLVAGASSIGFRDYLVGTALGMLPGIVLTVTFAHQLSAALVHPTPAAFAWLAAIGLAFVGVSALLLRALGRRR</sequence>
<dbReference type="Pfam" id="PF00614">
    <property type="entry name" value="PLDc"/>
    <property type="match status" value="1"/>
</dbReference>
<feature type="transmembrane region" description="Helical" evidence="5">
    <location>
        <begin position="513"/>
        <end position="532"/>
    </location>
</feature>
<dbReference type="PATRIC" id="fig|884204.3.peg.5830"/>
<dbReference type="SUPFAM" id="SSF56024">
    <property type="entry name" value="Phospholipase D/nuclease"/>
    <property type="match status" value="2"/>
</dbReference>
<dbReference type="RefSeq" id="WP_004553483.1">
    <property type="nucleotide sequence ID" value="NC_017832.1"/>
</dbReference>
<dbReference type="Proteomes" id="UP000010087">
    <property type="component" value="Chromosome 2"/>
</dbReference>
<dbReference type="InterPro" id="IPR015679">
    <property type="entry name" value="PLipase_D_fam"/>
</dbReference>
<dbReference type="InterPro" id="IPR032816">
    <property type="entry name" value="VTT_dom"/>
</dbReference>
<feature type="transmembrane region" description="Helical" evidence="5">
    <location>
        <begin position="703"/>
        <end position="724"/>
    </location>
</feature>
<keyword evidence="4" id="KW-0443">Lipid metabolism</keyword>
<evidence type="ECO:0000256" key="2">
    <source>
        <dbReference type="ARBA" id="ARBA00022737"/>
    </source>
</evidence>
<feature type="transmembrane region" description="Helical" evidence="5">
    <location>
        <begin position="593"/>
        <end position="613"/>
    </location>
</feature>
<dbReference type="GO" id="GO:0004630">
    <property type="term" value="F:phospholipase D activity"/>
    <property type="evidence" value="ECO:0007669"/>
    <property type="project" value="UniProtKB-EC"/>
</dbReference>
<keyword evidence="5" id="KW-0472">Membrane</keyword>
<dbReference type="InterPro" id="IPR001736">
    <property type="entry name" value="PLipase_D/transphosphatidylase"/>
</dbReference>
<dbReference type="GO" id="GO:0009395">
    <property type="term" value="P:phospholipid catabolic process"/>
    <property type="evidence" value="ECO:0007669"/>
    <property type="project" value="TreeGrafter"/>
</dbReference>
<dbReference type="CDD" id="cd09140">
    <property type="entry name" value="PLDc_vPLD1_2_like_bac_1"/>
    <property type="match status" value="1"/>
</dbReference>
<feature type="domain" description="PLD phosphodiesterase" evidence="6">
    <location>
        <begin position="148"/>
        <end position="175"/>
    </location>
</feature>
<feature type="transmembrane region" description="Helical" evidence="5">
    <location>
        <begin position="562"/>
        <end position="586"/>
    </location>
</feature>
<accession>A0A0H3HXY6</accession>
<feature type="domain" description="PLD phosphodiesterase" evidence="6">
    <location>
        <begin position="374"/>
        <end position="396"/>
    </location>
</feature>